<comment type="similarity">
    <text evidence="2">Belongs to the MGMT family.</text>
</comment>
<organism evidence="10 11">
    <name type="scientific">Anaerovibrio slackiae</name>
    <dbReference type="NCBI Taxonomy" id="2652309"/>
    <lineage>
        <taxon>Bacteria</taxon>
        <taxon>Bacillati</taxon>
        <taxon>Bacillota</taxon>
        <taxon>Negativicutes</taxon>
        <taxon>Selenomonadales</taxon>
        <taxon>Selenomonadaceae</taxon>
        <taxon>Anaerovibrio</taxon>
    </lineage>
</organism>
<keyword evidence="5 10" id="KW-0808">Transferase</keyword>
<dbReference type="InterPro" id="IPR001497">
    <property type="entry name" value="MethylDNA_cys_MeTrfase_AS"/>
</dbReference>
<comment type="caution">
    <text evidence="10">The sequence shown here is derived from an EMBL/GenBank/DDBJ whole genome shotgun (WGS) entry which is preliminary data.</text>
</comment>
<evidence type="ECO:0000256" key="3">
    <source>
        <dbReference type="ARBA" id="ARBA00011918"/>
    </source>
</evidence>
<dbReference type="NCBIfam" id="TIGR00589">
    <property type="entry name" value="ogt"/>
    <property type="match status" value="1"/>
</dbReference>
<proteinExistence type="inferred from homology"/>
<feature type="domain" description="Methylated-DNA-[protein]-cysteine S-methyltransferase DNA binding" evidence="9">
    <location>
        <begin position="98"/>
        <end position="182"/>
    </location>
</feature>
<dbReference type="GO" id="GO:0006281">
    <property type="term" value="P:DNA repair"/>
    <property type="evidence" value="ECO:0007669"/>
    <property type="project" value="UniProtKB-KW"/>
</dbReference>
<dbReference type="PANTHER" id="PTHR10815">
    <property type="entry name" value="METHYLATED-DNA--PROTEIN-CYSTEINE METHYLTRANSFERASE"/>
    <property type="match status" value="1"/>
</dbReference>
<comment type="catalytic activity">
    <reaction evidence="8">
        <text>a 6-O-methyl-2'-deoxyguanosine in DNA + L-cysteinyl-[protein] = S-methyl-L-cysteinyl-[protein] + a 2'-deoxyguanosine in DNA</text>
        <dbReference type="Rhea" id="RHEA:24000"/>
        <dbReference type="Rhea" id="RHEA-COMP:10131"/>
        <dbReference type="Rhea" id="RHEA-COMP:10132"/>
        <dbReference type="Rhea" id="RHEA-COMP:11367"/>
        <dbReference type="Rhea" id="RHEA-COMP:11368"/>
        <dbReference type="ChEBI" id="CHEBI:29950"/>
        <dbReference type="ChEBI" id="CHEBI:82612"/>
        <dbReference type="ChEBI" id="CHEBI:85445"/>
        <dbReference type="ChEBI" id="CHEBI:85448"/>
        <dbReference type="EC" id="2.1.1.63"/>
    </reaction>
</comment>
<dbReference type="PANTHER" id="PTHR10815:SF5">
    <property type="entry name" value="METHYLATED-DNA--PROTEIN-CYSTEINE METHYLTRANSFERASE"/>
    <property type="match status" value="1"/>
</dbReference>
<dbReference type="Pfam" id="PF01035">
    <property type="entry name" value="DNA_binding_1"/>
    <property type="match status" value="1"/>
</dbReference>
<dbReference type="FunFam" id="1.10.10.10:FF:000214">
    <property type="entry name" value="Methylated-DNA--protein-cysteine methyltransferase"/>
    <property type="match status" value="1"/>
</dbReference>
<accession>A0A6I2UJB3</accession>
<dbReference type="Gene3D" id="1.10.10.10">
    <property type="entry name" value="Winged helix-like DNA-binding domain superfamily/Winged helix DNA-binding domain"/>
    <property type="match status" value="1"/>
</dbReference>
<keyword evidence="6" id="KW-0227">DNA damage</keyword>
<dbReference type="GO" id="GO:0003908">
    <property type="term" value="F:methylated-DNA-[protein]-cysteine S-methyltransferase activity"/>
    <property type="evidence" value="ECO:0007669"/>
    <property type="project" value="UniProtKB-EC"/>
</dbReference>
<evidence type="ECO:0000313" key="11">
    <source>
        <dbReference type="Proteomes" id="UP000433181"/>
    </source>
</evidence>
<keyword evidence="11" id="KW-1185">Reference proteome</keyword>
<evidence type="ECO:0000256" key="2">
    <source>
        <dbReference type="ARBA" id="ARBA00008711"/>
    </source>
</evidence>
<protein>
    <recommendedName>
        <fullName evidence="3">methylated-DNA--[protein]-cysteine S-methyltransferase</fullName>
        <ecNumber evidence="3">2.1.1.63</ecNumber>
    </recommendedName>
</protein>
<dbReference type="EMBL" id="VUNR01000016">
    <property type="protein sequence ID" value="MSU09102.1"/>
    <property type="molecule type" value="Genomic_DNA"/>
</dbReference>
<name>A0A6I2UJB3_9FIRM</name>
<gene>
    <name evidence="10" type="ORF">FYJ84_08910</name>
</gene>
<dbReference type="InterPro" id="IPR014048">
    <property type="entry name" value="MethylDNA_cys_MeTrfase_DNA-bd"/>
</dbReference>
<keyword evidence="7" id="KW-0234">DNA repair</keyword>
<evidence type="ECO:0000256" key="1">
    <source>
        <dbReference type="ARBA" id="ARBA00001286"/>
    </source>
</evidence>
<evidence type="ECO:0000259" key="9">
    <source>
        <dbReference type="Pfam" id="PF01035"/>
    </source>
</evidence>
<evidence type="ECO:0000256" key="5">
    <source>
        <dbReference type="ARBA" id="ARBA00022679"/>
    </source>
</evidence>
<dbReference type="Proteomes" id="UP000433181">
    <property type="component" value="Unassembled WGS sequence"/>
</dbReference>
<evidence type="ECO:0000256" key="7">
    <source>
        <dbReference type="ARBA" id="ARBA00023204"/>
    </source>
</evidence>
<dbReference type="InterPro" id="IPR036388">
    <property type="entry name" value="WH-like_DNA-bd_sf"/>
</dbReference>
<dbReference type="InterPro" id="IPR036217">
    <property type="entry name" value="MethylDNA_cys_MeTrfase_DNAb"/>
</dbReference>
<dbReference type="GO" id="GO:0032259">
    <property type="term" value="P:methylation"/>
    <property type="evidence" value="ECO:0007669"/>
    <property type="project" value="UniProtKB-KW"/>
</dbReference>
<reference evidence="10 11" key="1">
    <citation type="submission" date="2019-08" db="EMBL/GenBank/DDBJ databases">
        <title>In-depth cultivation of the pig gut microbiome towards novel bacterial diversity and tailored functional studies.</title>
        <authorList>
            <person name="Wylensek D."/>
            <person name="Hitch T.C.A."/>
            <person name="Clavel T."/>
        </authorList>
    </citation>
    <scope>NUCLEOTIDE SEQUENCE [LARGE SCALE GENOMIC DNA]</scope>
    <source>
        <strain evidence="10 11">WCA-693-APC-5D-A</strain>
    </source>
</reference>
<keyword evidence="4 10" id="KW-0489">Methyltransferase</keyword>
<dbReference type="CDD" id="cd06445">
    <property type="entry name" value="ATase"/>
    <property type="match status" value="1"/>
</dbReference>
<evidence type="ECO:0000256" key="4">
    <source>
        <dbReference type="ARBA" id="ARBA00022603"/>
    </source>
</evidence>
<dbReference type="AlphaFoldDB" id="A0A6I2UJB3"/>
<evidence type="ECO:0000313" key="10">
    <source>
        <dbReference type="EMBL" id="MSU09102.1"/>
    </source>
</evidence>
<dbReference type="EC" id="2.1.1.63" evidence="3"/>
<dbReference type="SUPFAM" id="SSF46767">
    <property type="entry name" value="Methylated DNA-protein cysteine methyltransferase, C-terminal domain"/>
    <property type="match status" value="1"/>
</dbReference>
<sequence>MKTDRYLYVTPDGFANLILSVAGGVLTEVSFVKDEARDGLPKAIACHDVPEYARAVNEARESGKGEDAISLAVKWLDIYFAGGRPDFLPPYELRNVTPFRQQVMDLLLAIPYGQTVTYGELAKRLAEQNGRGKMSAQAVGQAVGWNPIGIMIPCHRVLGAGGRLTGYAGGIANKKALLRLENAGSFEAGLLQL</sequence>
<evidence type="ECO:0000256" key="6">
    <source>
        <dbReference type="ARBA" id="ARBA00022763"/>
    </source>
</evidence>
<evidence type="ECO:0000256" key="8">
    <source>
        <dbReference type="ARBA" id="ARBA00049348"/>
    </source>
</evidence>
<dbReference type="PROSITE" id="PS00374">
    <property type="entry name" value="MGMT"/>
    <property type="match status" value="1"/>
</dbReference>
<comment type="catalytic activity">
    <reaction evidence="1">
        <text>a 4-O-methyl-thymidine in DNA + L-cysteinyl-[protein] = a thymidine in DNA + S-methyl-L-cysteinyl-[protein]</text>
        <dbReference type="Rhea" id="RHEA:53428"/>
        <dbReference type="Rhea" id="RHEA-COMP:10131"/>
        <dbReference type="Rhea" id="RHEA-COMP:10132"/>
        <dbReference type="Rhea" id="RHEA-COMP:13555"/>
        <dbReference type="Rhea" id="RHEA-COMP:13556"/>
        <dbReference type="ChEBI" id="CHEBI:29950"/>
        <dbReference type="ChEBI" id="CHEBI:82612"/>
        <dbReference type="ChEBI" id="CHEBI:137386"/>
        <dbReference type="ChEBI" id="CHEBI:137387"/>
        <dbReference type="EC" id="2.1.1.63"/>
    </reaction>
</comment>